<keyword evidence="1" id="KW-1133">Transmembrane helix</keyword>
<dbReference type="HOGENOM" id="CLU_193523_0_0_9"/>
<protein>
    <submittedName>
        <fullName evidence="3">Putative membrane protein</fullName>
    </submittedName>
</protein>
<evidence type="ECO:0000313" key="2">
    <source>
        <dbReference type="EMBL" id="AJI25711.1"/>
    </source>
</evidence>
<sequence>MMLLFVFALVVFLKNLKVLAQIYINNTQAYHNASYRKEVRNKLLIRFTLINGGTILTLVIAYFIITIYVFQ</sequence>
<dbReference type="AlphaFoldDB" id="A0A0B6B0Q4"/>
<evidence type="ECO:0000313" key="3">
    <source>
        <dbReference type="EMBL" id="AJI25754.1"/>
    </source>
</evidence>
<reference evidence="3 4" key="1">
    <citation type="journal article" date="2015" name="Genome Announc.">
        <title>Complete genome sequences for 35 biothreat assay-relevant bacillus species.</title>
        <authorList>
            <person name="Johnson S.L."/>
            <person name="Daligault H.E."/>
            <person name="Davenport K.W."/>
            <person name="Jaissle J."/>
            <person name="Frey K.G."/>
            <person name="Ladner J.T."/>
            <person name="Broomall S.M."/>
            <person name="Bishop-Lilly K.A."/>
            <person name="Bruce D.C."/>
            <person name="Gibbons H.S."/>
            <person name="Coyne S.R."/>
            <person name="Lo C.C."/>
            <person name="Meincke L."/>
            <person name="Munk A.C."/>
            <person name="Koroleva G.I."/>
            <person name="Rosenzweig C.N."/>
            <person name="Palacios G.F."/>
            <person name="Redden C.L."/>
            <person name="Minogue T.D."/>
            <person name="Chain P.S."/>
        </authorList>
    </citation>
    <scope>NUCLEOTIDE SEQUENCE [LARGE SCALE GENOMIC DNA]</scope>
    <source>
        <strain evidence="3">ATCC 14581</strain>
        <strain evidence="4">ATCC 14581 / DSM 32 / JCM 2506 / NBRC 15308 / NCIMB 9376 / NCTC 10342 / NRRL B-14308 / VKM B-512</strain>
        <plasmid evidence="3 4">pBMV_2</plasmid>
    </source>
</reference>
<keyword evidence="3" id="KW-0614">Plasmid</keyword>
<proteinExistence type="predicted"/>
<geneLocation type="plasmid" evidence="3 4">
    <name>pBMV_2</name>
</geneLocation>
<gene>
    <name evidence="2" type="ORF">BG04_5775</name>
    <name evidence="3" type="ORF">BG04_5896</name>
</gene>
<feature type="transmembrane region" description="Helical" evidence="1">
    <location>
        <begin position="44"/>
        <end position="70"/>
    </location>
</feature>
<dbReference type="EMBL" id="CP009921">
    <property type="protein sequence ID" value="AJI25754.1"/>
    <property type="molecule type" value="Genomic_DNA"/>
</dbReference>
<accession>A0A0B6B0Q4</accession>
<name>A0A0B6B0Q4_PRIM2</name>
<keyword evidence="1" id="KW-0472">Membrane</keyword>
<keyword evidence="1" id="KW-0812">Transmembrane</keyword>
<dbReference type="EMBL" id="CP009921">
    <property type="protein sequence ID" value="AJI25711.1"/>
    <property type="molecule type" value="Genomic_DNA"/>
</dbReference>
<dbReference type="KEGG" id="bmeg:BG04_5896"/>
<evidence type="ECO:0000256" key="1">
    <source>
        <dbReference type="SAM" id="Phobius"/>
    </source>
</evidence>
<evidence type="ECO:0000313" key="4">
    <source>
        <dbReference type="Proteomes" id="UP000031829"/>
    </source>
</evidence>
<dbReference type="Proteomes" id="UP000031829">
    <property type="component" value="Plasmid pBMV_2"/>
</dbReference>
<organism evidence="3 4">
    <name type="scientific">Priestia megaterium (strain ATCC 14581 / DSM 32 / CCUG 1817 / JCM 2506 / NBRC 15308 / NCIMB 9376 / NCTC 10342 / NRRL B-14308 / VKM B-512 / Ford 19)</name>
    <name type="common">Bacillus megaterium</name>
    <dbReference type="NCBI Taxonomy" id="1348623"/>
    <lineage>
        <taxon>Bacteria</taxon>
        <taxon>Bacillati</taxon>
        <taxon>Bacillota</taxon>
        <taxon>Bacilli</taxon>
        <taxon>Bacillales</taxon>
        <taxon>Bacillaceae</taxon>
        <taxon>Priestia</taxon>
    </lineage>
</organism>
<dbReference type="KEGG" id="bmeg:BG04_5775"/>